<dbReference type="RefSeq" id="WP_247976149.1">
    <property type="nucleotide sequence ID" value="NZ_CP095848.1"/>
</dbReference>
<dbReference type="InterPro" id="IPR008969">
    <property type="entry name" value="CarboxyPept-like_regulatory"/>
</dbReference>
<dbReference type="Proteomes" id="UP000829647">
    <property type="component" value="Chromosome"/>
</dbReference>
<sequence>MLTCCRLLCCCRTLLVVLVACLTLPTAGWGQARLSGVVLDSLTQQPLPFSTVFLANTTLGVTTDEAGRFVFERVPPGSYEAVASFLGYRLRRQPVLIATSAQHLTFRLPPAATALGEVVVRPTPNNPDDYRKFVESFLGATSFSRQCRIRDPEAVRVHYDPEANELHATCSDYVTVENRALGYRIKYYGLDFRLNFRQQWVAFYGWLIMEDLTTTSERQRRRWQENRRQAYVGSLTHFLRSVYDNRVTEEGFVVQRLRRVVNPARAQADSLLVLMRQQTTTRRLLNPARFDDSLQALAAVPRQLEYLYTRPLTTEAYRQQLPDAERVALQFPDLLQVSYGREKPDPTYAAHLARTAPLGRPAPAAPTTQVSVLHLLLPQVLVQANGQATNPLGVLTEGYWGFEKLGEFLPVNYQPELLQSRPATSGQ</sequence>
<proteinExistence type="predicted"/>
<gene>
    <name evidence="2" type="ORF">MWH26_04025</name>
</gene>
<organism evidence="2 3">
    <name type="scientific">Hymenobacter sublimis</name>
    <dbReference type="NCBI Taxonomy" id="2933777"/>
    <lineage>
        <taxon>Bacteria</taxon>
        <taxon>Pseudomonadati</taxon>
        <taxon>Bacteroidota</taxon>
        <taxon>Cytophagia</taxon>
        <taxon>Cytophagales</taxon>
        <taxon>Hymenobacteraceae</taxon>
        <taxon>Hymenobacter</taxon>
    </lineage>
</organism>
<accession>A0ABY4JBU8</accession>
<feature type="chain" id="PRO_5045149851" evidence="1">
    <location>
        <begin position="33"/>
        <end position="427"/>
    </location>
</feature>
<evidence type="ECO:0000313" key="3">
    <source>
        <dbReference type="Proteomes" id="UP000829647"/>
    </source>
</evidence>
<name>A0ABY4JBU8_9BACT</name>
<dbReference type="SUPFAM" id="SSF49464">
    <property type="entry name" value="Carboxypeptidase regulatory domain-like"/>
    <property type="match status" value="1"/>
</dbReference>
<dbReference type="Gene3D" id="2.60.40.1120">
    <property type="entry name" value="Carboxypeptidase-like, regulatory domain"/>
    <property type="match status" value="1"/>
</dbReference>
<protein>
    <submittedName>
        <fullName evidence="2">Carboxypeptidase-like regulatory domain-containing protein</fullName>
    </submittedName>
</protein>
<dbReference type="EMBL" id="CP095848">
    <property type="protein sequence ID" value="UPL50085.1"/>
    <property type="molecule type" value="Genomic_DNA"/>
</dbReference>
<evidence type="ECO:0000256" key="1">
    <source>
        <dbReference type="SAM" id="SignalP"/>
    </source>
</evidence>
<dbReference type="Pfam" id="PF13715">
    <property type="entry name" value="CarbopepD_reg_2"/>
    <property type="match status" value="1"/>
</dbReference>
<evidence type="ECO:0000313" key="2">
    <source>
        <dbReference type="EMBL" id="UPL50085.1"/>
    </source>
</evidence>
<reference evidence="2 3" key="1">
    <citation type="submission" date="2022-04" db="EMBL/GenBank/DDBJ databases">
        <title>Hymenobacter sp. isolated from the air.</title>
        <authorList>
            <person name="Won M."/>
            <person name="Lee C.-M."/>
            <person name="Woen H.-Y."/>
            <person name="Kwon S.-W."/>
        </authorList>
    </citation>
    <scope>NUCLEOTIDE SEQUENCE [LARGE SCALE GENOMIC DNA]</scope>
    <source>
        <strain evidence="3">5516 S-25</strain>
    </source>
</reference>
<keyword evidence="3" id="KW-1185">Reference proteome</keyword>
<keyword evidence="1" id="KW-0732">Signal</keyword>
<feature type="signal peptide" evidence="1">
    <location>
        <begin position="1"/>
        <end position="32"/>
    </location>
</feature>